<dbReference type="AlphaFoldDB" id="A0A220MSD6"/>
<accession>A0A220MSD6</accession>
<evidence type="ECO:0000256" key="1">
    <source>
        <dbReference type="SAM" id="Phobius"/>
    </source>
</evidence>
<dbReference type="KEGG" id="bfm:BP422_08030"/>
<protein>
    <submittedName>
        <fullName evidence="2">Uncharacterized protein</fullName>
    </submittedName>
</protein>
<dbReference type="EMBL" id="CP018145">
    <property type="protein sequence ID" value="ASJ57470.1"/>
    <property type="molecule type" value="Genomic_DNA"/>
</dbReference>
<proteinExistence type="predicted"/>
<keyword evidence="1" id="KW-0472">Membrane</keyword>
<name>A0A220MSD6_9BACL</name>
<dbReference type="Proteomes" id="UP000197781">
    <property type="component" value="Chromosome"/>
</dbReference>
<evidence type="ECO:0000313" key="2">
    <source>
        <dbReference type="EMBL" id="ASJ57470.1"/>
    </source>
</evidence>
<evidence type="ECO:0000313" key="3">
    <source>
        <dbReference type="Proteomes" id="UP000197781"/>
    </source>
</evidence>
<keyword evidence="1" id="KW-0812">Transmembrane</keyword>
<gene>
    <name evidence="2" type="ORF">BP422_08030</name>
</gene>
<keyword evidence="1" id="KW-1133">Transmembrane helix</keyword>
<sequence length="80" mass="9085">MKAQNLASIFLYIAVIFHLLGMSGWTSTKLAQPIELAILALMLLSIFVLRKKKRKKRRARRPAPEVAVMLEHAEEGEPDK</sequence>
<organism evidence="2 3">
    <name type="scientific">Brevibacillus formosus</name>
    <dbReference type="NCBI Taxonomy" id="54913"/>
    <lineage>
        <taxon>Bacteria</taxon>
        <taxon>Bacillati</taxon>
        <taxon>Bacillota</taxon>
        <taxon>Bacilli</taxon>
        <taxon>Bacillales</taxon>
        <taxon>Paenibacillaceae</taxon>
        <taxon>Brevibacillus</taxon>
    </lineage>
</organism>
<feature type="transmembrane region" description="Helical" evidence="1">
    <location>
        <begin position="7"/>
        <end position="25"/>
    </location>
</feature>
<reference evidence="2 3" key="1">
    <citation type="submission" date="2016-11" db="EMBL/GenBank/DDBJ databases">
        <authorList>
            <person name="Jaros S."/>
            <person name="Januszkiewicz K."/>
            <person name="Wedrychowicz H."/>
        </authorList>
    </citation>
    <scope>NUCLEOTIDE SEQUENCE [LARGE SCALE GENOMIC DNA]</scope>
    <source>
        <strain evidence="2 3">NF2</strain>
    </source>
</reference>
<feature type="transmembrane region" description="Helical" evidence="1">
    <location>
        <begin position="31"/>
        <end position="49"/>
    </location>
</feature>